<name>X0SWA3_9ZZZZ</name>
<dbReference type="EMBL" id="BARS01000574">
    <property type="protein sequence ID" value="GAF79426.1"/>
    <property type="molecule type" value="Genomic_DNA"/>
</dbReference>
<sequence>MEKFLNQFKNQFQYKEGQYKFHTWIDGVLYYYESTINKGTDMWSYIDVSGIENRDPE</sequence>
<gene>
    <name evidence="1" type="ORF">S01H1_01349</name>
</gene>
<reference evidence="1" key="1">
    <citation type="journal article" date="2014" name="Front. Microbiol.">
        <title>High frequency of phylogenetically diverse reductive dehalogenase-homologous genes in deep subseafloor sedimentary metagenomes.</title>
        <authorList>
            <person name="Kawai M."/>
            <person name="Futagami T."/>
            <person name="Toyoda A."/>
            <person name="Takaki Y."/>
            <person name="Nishi S."/>
            <person name="Hori S."/>
            <person name="Arai W."/>
            <person name="Tsubouchi T."/>
            <person name="Morono Y."/>
            <person name="Uchiyama I."/>
            <person name="Ito T."/>
            <person name="Fujiyama A."/>
            <person name="Inagaki F."/>
            <person name="Takami H."/>
        </authorList>
    </citation>
    <scope>NUCLEOTIDE SEQUENCE</scope>
    <source>
        <strain evidence="1">Expedition CK06-06</strain>
    </source>
</reference>
<proteinExistence type="predicted"/>
<protein>
    <submittedName>
        <fullName evidence="1">Uncharacterized protein</fullName>
    </submittedName>
</protein>
<accession>X0SWA3</accession>
<dbReference type="AlphaFoldDB" id="X0SWA3"/>
<comment type="caution">
    <text evidence="1">The sequence shown here is derived from an EMBL/GenBank/DDBJ whole genome shotgun (WGS) entry which is preliminary data.</text>
</comment>
<feature type="non-terminal residue" evidence="1">
    <location>
        <position position="57"/>
    </location>
</feature>
<evidence type="ECO:0000313" key="1">
    <source>
        <dbReference type="EMBL" id="GAF79426.1"/>
    </source>
</evidence>
<organism evidence="1">
    <name type="scientific">marine sediment metagenome</name>
    <dbReference type="NCBI Taxonomy" id="412755"/>
    <lineage>
        <taxon>unclassified sequences</taxon>
        <taxon>metagenomes</taxon>
        <taxon>ecological metagenomes</taxon>
    </lineage>
</organism>